<dbReference type="GO" id="GO:0003964">
    <property type="term" value="F:RNA-directed DNA polymerase activity"/>
    <property type="evidence" value="ECO:0007669"/>
    <property type="project" value="UniProtKB-KW"/>
</dbReference>
<protein>
    <submittedName>
        <fullName evidence="1">Putative non-LTR retroelement reverse transcriptase</fullName>
    </submittedName>
</protein>
<proteinExistence type="predicted"/>
<accession>A0A392PIE4</accession>
<dbReference type="PANTHER" id="PTHR33116:SF78">
    <property type="entry name" value="OS12G0587133 PROTEIN"/>
    <property type="match status" value="1"/>
</dbReference>
<reference evidence="1 2" key="1">
    <citation type="journal article" date="2018" name="Front. Plant Sci.">
        <title>Red Clover (Trifolium pratense) and Zigzag Clover (T. medium) - A Picture of Genomic Similarities and Differences.</title>
        <authorList>
            <person name="Dluhosova J."/>
            <person name="Istvanek J."/>
            <person name="Nedelnik J."/>
            <person name="Repkova J."/>
        </authorList>
    </citation>
    <scope>NUCLEOTIDE SEQUENCE [LARGE SCALE GENOMIC DNA]</scope>
    <source>
        <strain evidence="2">cv. 10/8</strain>
        <tissue evidence="1">Leaf</tissue>
    </source>
</reference>
<keyword evidence="1" id="KW-0548">Nucleotidyltransferase</keyword>
<feature type="non-terminal residue" evidence="1">
    <location>
        <position position="151"/>
    </location>
</feature>
<evidence type="ECO:0000313" key="2">
    <source>
        <dbReference type="Proteomes" id="UP000265520"/>
    </source>
</evidence>
<feature type="non-terminal residue" evidence="1">
    <location>
        <position position="1"/>
    </location>
</feature>
<dbReference type="Proteomes" id="UP000265520">
    <property type="component" value="Unassembled WGS sequence"/>
</dbReference>
<keyword evidence="2" id="KW-1185">Reference proteome</keyword>
<sequence>SWFTRRGSYAAATASRRFCDNASSKRADEKVVQEQRHDEKLTSKLEKMRAAALLRNAKVRTVPVQQGGGCSLCSSFAIRTNLLVEMASGLKVNFWKSGLCGVNVSSTFLEMVSTFLNCKLGTIPFKYLGLPIGANPKNMSTWDPLLEHLRN</sequence>
<gene>
    <name evidence="1" type="ORF">A2U01_0032930</name>
</gene>
<evidence type="ECO:0000313" key="1">
    <source>
        <dbReference type="EMBL" id="MCI11828.1"/>
    </source>
</evidence>
<keyword evidence="1" id="KW-0695">RNA-directed DNA polymerase</keyword>
<keyword evidence="1" id="KW-0808">Transferase</keyword>
<dbReference type="PANTHER" id="PTHR33116">
    <property type="entry name" value="REVERSE TRANSCRIPTASE ZINC-BINDING DOMAIN-CONTAINING PROTEIN-RELATED-RELATED"/>
    <property type="match status" value="1"/>
</dbReference>
<name>A0A392PIE4_9FABA</name>
<organism evidence="1 2">
    <name type="scientific">Trifolium medium</name>
    <dbReference type="NCBI Taxonomy" id="97028"/>
    <lineage>
        <taxon>Eukaryota</taxon>
        <taxon>Viridiplantae</taxon>
        <taxon>Streptophyta</taxon>
        <taxon>Embryophyta</taxon>
        <taxon>Tracheophyta</taxon>
        <taxon>Spermatophyta</taxon>
        <taxon>Magnoliopsida</taxon>
        <taxon>eudicotyledons</taxon>
        <taxon>Gunneridae</taxon>
        <taxon>Pentapetalae</taxon>
        <taxon>rosids</taxon>
        <taxon>fabids</taxon>
        <taxon>Fabales</taxon>
        <taxon>Fabaceae</taxon>
        <taxon>Papilionoideae</taxon>
        <taxon>50 kb inversion clade</taxon>
        <taxon>NPAAA clade</taxon>
        <taxon>Hologalegina</taxon>
        <taxon>IRL clade</taxon>
        <taxon>Trifolieae</taxon>
        <taxon>Trifolium</taxon>
    </lineage>
</organism>
<dbReference type="EMBL" id="LXQA010081662">
    <property type="protein sequence ID" value="MCI11828.1"/>
    <property type="molecule type" value="Genomic_DNA"/>
</dbReference>
<dbReference type="AlphaFoldDB" id="A0A392PIE4"/>
<comment type="caution">
    <text evidence="1">The sequence shown here is derived from an EMBL/GenBank/DDBJ whole genome shotgun (WGS) entry which is preliminary data.</text>
</comment>